<keyword evidence="2" id="KW-1185">Reference proteome</keyword>
<protein>
    <submittedName>
        <fullName evidence="1">Uncharacterized protein</fullName>
    </submittedName>
</protein>
<evidence type="ECO:0000313" key="2">
    <source>
        <dbReference type="Proteomes" id="UP000662770"/>
    </source>
</evidence>
<evidence type="ECO:0000313" key="1">
    <source>
        <dbReference type="EMBL" id="QSX34302.1"/>
    </source>
</evidence>
<organism evidence="1 2">
    <name type="scientific">Shewanella avicenniae</name>
    <dbReference type="NCBI Taxonomy" id="2814294"/>
    <lineage>
        <taxon>Bacteria</taxon>
        <taxon>Pseudomonadati</taxon>
        <taxon>Pseudomonadota</taxon>
        <taxon>Gammaproteobacteria</taxon>
        <taxon>Alteromonadales</taxon>
        <taxon>Shewanellaceae</taxon>
        <taxon>Shewanella</taxon>
    </lineage>
</organism>
<dbReference type="Proteomes" id="UP000662770">
    <property type="component" value="Chromosome"/>
</dbReference>
<proteinExistence type="predicted"/>
<reference evidence="1 2" key="1">
    <citation type="submission" date="2021-03" db="EMBL/GenBank/DDBJ databases">
        <title>Novel species identification of genus Shewanella.</title>
        <authorList>
            <person name="Liu G."/>
            <person name="Zhang Q."/>
        </authorList>
    </citation>
    <scope>NUCLEOTIDE SEQUENCE [LARGE SCALE GENOMIC DNA]</scope>
    <source>
        <strain evidence="1 2">FJAT-51800</strain>
    </source>
</reference>
<dbReference type="RefSeq" id="WP_207355506.1">
    <property type="nucleotide sequence ID" value="NZ_CP071503.1"/>
</dbReference>
<sequence length="117" mass="13091">MTRLSEAETLENLLPELQRLPLSSYDLARYLFSKLALANLSAQVWEIKLADATRHHFALQHHEAWLDCGADNAAQATPMVLGADTVVEPLKLLEVAALSEAQLQFMCIQSAHFDHCY</sequence>
<gene>
    <name evidence="1" type="ORF">JYB87_03350</name>
</gene>
<dbReference type="EMBL" id="CP071503">
    <property type="protein sequence ID" value="QSX34302.1"/>
    <property type="molecule type" value="Genomic_DNA"/>
</dbReference>
<accession>A0ABX7QS69</accession>
<name>A0ABX7QS69_9GAMM</name>